<evidence type="ECO:0000256" key="5">
    <source>
        <dbReference type="ARBA" id="ARBA00023288"/>
    </source>
</evidence>
<dbReference type="PROSITE" id="PS51257">
    <property type="entry name" value="PROKAR_LIPOPROTEIN"/>
    <property type="match status" value="1"/>
</dbReference>
<keyword evidence="5" id="KW-0449">Lipoprotein</keyword>
<name>A0ABY9RQF4_9ACTN</name>
<dbReference type="Pfam" id="PF13416">
    <property type="entry name" value="SBP_bac_8"/>
    <property type="match status" value="1"/>
</dbReference>
<keyword evidence="1" id="KW-1003">Cell membrane</keyword>
<dbReference type="Proteomes" id="UP001250858">
    <property type="component" value="Chromosome"/>
</dbReference>
<evidence type="ECO:0000313" key="8">
    <source>
        <dbReference type="Proteomes" id="UP001250858"/>
    </source>
</evidence>
<gene>
    <name evidence="7" type="ORF">RGF97_02610</name>
</gene>
<dbReference type="CDD" id="cd13585">
    <property type="entry name" value="PBP2_TMBP_like"/>
    <property type="match status" value="1"/>
</dbReference>
<sequence>MRHIRRSRPVRWTAAVLAALTLAGCGLGGAEDSGTRGPVGTGGEVKGKVSLQTWALKPKFTAYVEGVIAGFEKKHPGVEVEWLDQPGEGYSEKVLGQAAGGTLPDVVNLPPDFALPLVKQNLLLDIGKSDPAAAADYVKGGLDAYRFPGHDGTYGYPWYLNTDVNYWNGELLTRFGLDPKKPPATLDELVRAARTVKEKSGGRTYLMSRKPNLVDLANAGVPIMSADGRTFTFNTPEAAAVLDTYRAAFAEGLLPEDVLTETYAGNTKLFASGTAAWTTAGANYITSLAVDNPTLAPKVVSSPAMGTPPLYVQGLSVPKNTKNPAAALALARWVTNAENQAAFARQTSIFPSTTASASDPFFGKSDGSNAGDAKVTAFRSLASARVLEPVQANDAVKTLINQQIALAVSGQTSSKEALDTAVARANQLLKD</sequence>
<feature type="chain" id="PRO_5047116869" evidence="6">
    <location>
        <begin position="31"/>
        <end position="431"/>
    </location>
</feature>
<dbReference type="SUPFAM" id="SSF53850">
    <property type="entry name" value="Periplasmic binding protein-like II"/>
    <property type="match status" value="1"/>
</dbReference>
<evidence type="ECO:0000313" key="7">
    <source>
        <dbReference type="EMBL" id="WMX43973.1"/>
    </source>
</evidence>
<evidence type="ECO:0000256" key="2">
    <source>
        <dbReference type="ARBA" id="ARBA00022729"/>
    </source>
</evidence>
<dbReference type="PANTHER" id="PTHR43649:SF33">
    <property type="entry name" value="POLYGALACTURONAN_RHAMNOGALACTURONAN-BINDING PROTEIN YTCQ"/>
    <property type="match status" value="1"/>
</dbReference>
<protein>
    <submittedName>
        <fullName evidence="7">Sugar ABC transporter substrate-binding protein</fullName>
    </submittedName>
</protein>
<evidence type="ECO:0000256" key="4">
    <source>
        <dbReference type="ARBA" id="ARBA00023139"/>
    </source>
</evidence>
<evidence type="ECO:0000256" key="6">
    <source>
        <dbReference type="SAM" id="SignalP"/>
    </source>
</evidence>
<dbReference type="RefSeq" id="WP_309547794.1">
    <property type="nucleotide sequence ID" value="NZ_CP133762.1"/>
</dbReference>
<keyword evidence="2 6" id="KW-0732">Signal</keyword>
<organism evidence="7 8">
    <name type="scientific">Streptomyces roseicoloratus</name>
    <dbReference type="NCBI Taxonomy" id="2508722"/>
    <lineage>
        <taxon>Bacteria</taxon>
        <taxon>Bacillati</taxon>
        <taxon>Actinomycetota</taxon>
        <taxon>Actinomycetes</taxon>
        <taxon>Kitasatosporales</taxon>
        <taxon>Streptomycetaceae</taxon>
        <taxon>Streptomyces</taxon>
    </lineage>
</organism>
<feature type="signal peptide" evidence="6">
    <location>
        <begin position="1"/>
        <end position="30"/>
    </location>
</feature>
<keyword evidence="8" id="KW-1185">Reference proteome</keyword>
<keyword evidence="3" id="KW-0472">Membrane</keyword>
<accession>A0ABY9RQF4</accession>
<dbReference type="EMBL" id="CP133762">
    <property type="protein sequence ID" value="WMX43973.1"/>
    <property type="molecule type" value="Genomic_DNA"/>
</dbReference>
<dbReference type="Gene3D" id="3.40.190.10">
    <property type="entry name" value="Periplasmic binding protein-like II"/>
    <property type="match status" value="1"/>
</dbReference>
<dbReference type="InterPro" id="IPR050490">
    <property type="entry name" value="Bact_solute-bd_prot1"/>
</dbReference>
<dbReference type="InterPro" id="IPR006059">
    <property type="entry name" value="SBP"/>
</dbReference>
<dbReference type="PANTHER" id="PTHR43649">
    <property type="entry name" value="ARABINOSE-BINDING PROTEIN-RELATED"/>
    <property type="match status" value="1"/>
</dbReference>
<evidence type="ECO:0000256" key="1">
    <source>
        <dbReference type="ARBA" id="ARBA00022475"/>
    </source>
</evidence>
<reference evidence="7 8" key="1">
    <citation type="submission" date="2023-09" db="EMBL/GenBank/DDBJ databases">
        <title>Complete genome of Streptomyces roseicoloratus T14.</title>
        <authorList>
            <person name="Bashizi T."/>
            <person name="Kim M.-J."/>
            <person name="Lee G."/>
            <person name="Tagele S.B."/>
            <person name="Shin J.-H."/>
        </authorList>
    </citation>
    <scope>NUCLEOTIDE SEQUENCE [LARGE SCALE GENOMIC DNA]</scope>
    <source>
        <strain evidence="7 8">T14</strain>
    </source>
</reference>
<keyword evidence="4" id="KW-0564">Palmitate</keyword>
<proteinExistence type="predicted"/>
<evidence type="ECO:0000256" key="3">
    <source>
        <dbReference type="ARBA" id="ARBA00023136"/>
    </source>
</evidence>